<evidence type="ECO:0000256" key="3">
    <source>
        <dbReference type="SAM" id="Phobius"/>
    </source>
</evidence>
<evidence type="ECO:0000256" key="1">
    <source>
        <dbReference type="ARBA" id="ARBA00022737"/>
    </source>
</evidence>
<evidence type="ECO:0000259" key="4">
    <source>
        <dbReference type="PROSITE" id="PS50825"/>
    </source>
</evidence>
<keyword evidence="1" id="KW-0677">Repeat</keyword>
<keyword evidence="3" id="KW-0472">Membrane</keyword>
<dbReference type="EMBL" id="OV696686">
    <property type="protein sequence ID" value="CAH1226363.1"/>
    <property type="molecule type" value="Genomic_DNA"/>
</dbReference>
<feature type="region of interest" description="Disordered" evidence="2">
    <location>
        <begin position="286"/>
        <end position="312"/>
    </location>
</feature>
<reference evidence="5" key="1">
    <citation type="submission" date="2022-01" db="EMBL/GenBank/DDBJ databases">
        <authorList>
            <person name="Braso-Vives M."/>
        </authorList>
    </citation>
    <scope>NUCLEOTIDE SEQUENCE</scope>
</reference>
<keyword evidence="3" id="KW-1133">Transmembrane helix</keyword>
<evidence type="ECO:0000256" key="2">
    <source>
        <dbReference type="SAM" id="MobiDB-lite"/>
    </source>
</evidence>
<protein>
    <submittedName>
        <fullName evidence="5">Hypp96 protein</fullName>
    </submittedName>
</protein>
<accession>A0A8J9YLX2</accession>
<gene>
    <name evidence="5" type="primary">Hypp96</name>
    <name evidence="5" type="ORF">BLAG_LOCUS268</name>
</gene>
<dbReference type="InterPro" id="IPR003410">
    <property type="entry name" value="HYR_dom"/>
</dbReference>
<keyword evidence="6" id="KW-1185">Reference proteome</keyword>
<organism evidence="5 6">
    <name type="scientific">Branchiostoma lanceolatum</name>
    <name type="common">Common lancelet</name>
    <name type="synonym">Amphioxus lanceolatum</name>
    <dbReference type="NCBI Taxonomy" id="7740"/>
    <lineage>
        <taxon>Eukaryota</taxon>
        <taxon>Metazoa</taxon>
        <taxon>Chordata</taxon>
        <taxon>Cephalochordata</taxon>
        <taxon>Leptocardii</taxon>
        <taxon>Amphioxiformes</taxon>
        <taxon>Branchiostomatidae</taxon>
        <taxon>Branchiostoma</taxon>
    </lineage>
</organism>
<evidence type="ECO:0000313" key="5">
    <source>
        <dbReference type="EMBL" id="CAH1226363.1"/>
    </source>
</evidence>
<feature type="transmembrane region" description="Helical" evidence="3">
    <location>
        <begin position="325"/>
        <end position="347"/>
    </location>
</feature>
<feature type="compositionally biased region" description="Polar residues" evidence="2">
    <location>
        <begin position="286"/>
        <end position="306"/>
    </location>
</feature>
<keyword evidence="3" id="KW-0812">Transmembrane</keyword>
<name>A0A8J9YLX2_BRALA</name>
<dbReference type="AlphaFoldDB" id="A0A8J9YLX2"/>
<sequence length="395" mass="43375">MPCQSKRIETTLPEDRNYVFLNFRDYIDASDAKLMETSPVVSSVMASPNVSYPVTKYEVSSSKVLTGSQYLFPPVRFEACNNTCDVSITIKDETPPRAVDCPTTSLNLQGDSCRDVRLFDYYSSSTVVSWFRDNVGIKAVRCTPTRFRHVAIGETATSTCHATDISGNPSAGCDITFHCIQHVCPPLKPPDFGAFVCHEDHLLKRCALFCQGGKFHKRRNIFECDMTNHDSTWTGANVRKDVVCRANTSNPSPFIRPNITTNGKPSDVTPTAYPITITSPIQTNLSSPETTKAIGSTSSSSAQTINPEDARPRRNFYKKKAKSPVAPAIAAPVLCVIALITAAIICYQKKNKIRVSFADTYSAKGLPTRIHMAVGDDSAECSEANKNNFITSMKP</sequence>
<dbReference type="PROSITE" id="PS50825">
    <property type="entry name" value="HYR"/>
    <property type="match status" value="1"/>
</dbReference>
<dbReference type="OrthoDB" id="10458676at2759"/>
<feature type="domain" description="HYR" evidence="4">
    <location>
        <begin position="91"/>
        <end position="181"/>
    </location>
</feature>
<dbReference type="Proteomes" id="UP000838412">
    <property type="component" value="Chromosome 1"/>
</dbReference>
<proteinExistence type="predicted"/>
<evidence type="ECO:0000313" key="6">
    <source>
        <dbReference type="Proteomes" id="UP000838412"/>
    </source>
</evidence>